<keyword evidence="2" id="KW-1185">Reference proteome</keyword>
<gene>
    <name evidence="1" type="ORF">STSP2_01404</name>
</gene>
<dbReference type="Proteomes" id="UP000189674">
    <property type="component" value="Chromosome"/>
</dbReference>
<dbReference type="AlphaFoldDB" id="A0A1U9NKI4"/>
<accession>A0A1U9NKI4</accession>
<dbReference type="RefSeq" id="WP_146661076.1">
    <property type="nucleotide sequence ID" value="NZ_CP019791.1"/>
</dbReference>
<sequence>MKNTRQQKILKPLDDFDEAVSLWNIMPSGSGKAVQLLRKIVDQVHEDRFSNGSVRYPSLLIHGHEGKRTLARAFVNSLGFDEADEIYGRFMDADHRAKAFFGKQGEVSHVILDAEKIRPVTLSIIWEMIEKGEHDFTNILGQKENIFISGPLILTTSDIGRVHKSIRDAAGFTVEVEPFSEEQMKLIIHQRLVFCGIKYEGEDVLEAVVNAGGGSVSDSIKLLRMAYVMMRADGRGKLSGNDIERTLRLR</sequence>
<dbReference type="STRING" id="1936003.STSP2_01404"/>
<dbReference type="KEGG" id="alus:STSP2_01404"/>
<reference evidence="2" key="1">
    <citation type="submission" date="2017-02" db="EMBL/GenBank/DDBJ databases">
        <title>Comparative genomics and description of representatives of a novel lineage of planctomycetes thriving in anoxic sediments.</title>
        <authorList>
            <person name="Spring S."/>
            <person name="Bunk B."/>
            <person name="Sproer C."/>
        </authorList>
    </citation>
    <scope>NUCLEOTIDE SEQUENCE [LARGE SCALE GENOMIC DNA]</scope>
    <source>
        <strain evidence="2">ST-NAGAB-D1</strain>
    </source>
</reference>
<dbReference type="EMBL" id="CP019791">
    <property type="protein sequence ID" value="AQT68248.1"/>
    <property type="molecule type" value="Genomic_DNA"/>
</dbReference>
<proteinExistence type="predicted"/>
<organism evidence="1 2">
    <name type="scientific">Anaerohalosphaera lusitana</name>
    <dbReference type="NCBI Taxonomy" id="1936003"/>
    <lineage>
        <taxon>Bacteria</taxon>
        <taxon>Pseudomonadati</taxon>
        <taxon>Planctomycetota</taxon>
        <taxon>Phycisphaerae</taxon>
        <taxon>Sedimentisphaerales</taxon>
        <taxon>Anaerohalosphaeraceae</taxon>
        <taxon>Anaerohalosphaera</taxon>
    </lineage>
</organism>
<protein>
    <submittedName>
        <fullName evidence="1">Uncharacterized protein</fullName>
    </submittedName>
</protein>
<dbReference type="InterPro" id="IPR027417">
    <property type="entry name" value="P-loop_NTPase"/>
</dbReference>
<evidence type="ECO:0000313" key="2">
    <source>
        <dbReference type="Proteomes" id="UP000189674"/>
    </source>
</evidence>
<dbReference type="SUPFAM" id="SSF52540">
    <property type="entry name" value="P-loop containing nucleoside triphosphate hydrolases"/>
    <property type="match status" value="1"/>
</dbReference>
<evidence type="ECO:0000313" key="1">
    <source>
        <dbReference type="EMBL" id="AQT68248.1"/>
    </source>
</evidence>
<name>A0A1U9NKI4_9BACT</name>